<comment type="caution">
    <text evidence="1">The sequence shown here is derived from an EMBL/GenBank/DDBJ whole genome shotgun (WGS) entry which is preliminary data.</text>
</comment>
<organism evidence="1 2">
    <name type="scientific">Dictyobacter formicarum</name>
    <dbReference type="NCBI Taxonomy" id="2778368"/>
    <lineage>
        <taxon>Bacteria</taxon>
        <taxon>Bacillati</taxon>
        <taxon>Chloroflexota</taxon>
        <taxon>Ktedonobacteria</taxon>
        <taxon>Ktedonobacterales</taxon>
        <taxon>Dictyobacteraceae</taxon>
        <taxon>Dictyobacter</taxon>
    </lineage>
</organism>
<dbReference type="InterPro" id="IPR003737">
    <property type="entry name" value="GlcNAc_PI_deacetylase-related"/>
</dbReference>
<dbReference type="InterPro" id="IPR024078">
    <property type="entry name" value="LmbE-like_dom_sf"/>
</dbReference>
<reference evidence="1 2" key="1">
    <citation type="journal article" date="2021" name="Int. J. Syst. Evol. Microbiol.">
        <title>Reticulibacter mediterranei gen. nov., sp. nov., within the new family Reticulibacteraceae fam. nov., and Ktedonospora formicarum gen. nov., sp. nov., Ktedonobacter robiniae sp. nov., Dictyobacter formicarum sp. nov. and Dictyobacter arantiisoli sp. nov., belonging to the class Ktedonobacteria.</title>
        <authorList>
            <person name="Yabe S."/>
            <person name="Zheng Y."/>
            <person name="Wang C.M."/>
            <person name="Sakai Y."/>
            <person name="Abe K."/>
            <person name="Yokota A."/>
            <person name="Donadio S."/>
            <person name="Cavaletti L."/>
            <person name="Monciardini P."/>
        </authorList>
    </citation>
    <scope>NUCLEOTIDE SEQUENCE [LARGE SCALE GENOMIC DNA]</scope>
    <source>
        <strain evidence="1 2">SOSP1-9</strain>
    </source>
</reference>
<evidence type="ECO:0000313" key="2">
    <source>
        <dbReference type="Proteomes" id="UP000635565"/>
    </source>
</evidence>
<accession>A0ABQ3VF51</accession>
<evidence type="ECO:0000313" key="1">
    <source>
        <dbReference type="EMBL" id="GHO84278.1"/>
    </source>
</evidence>
<keyword evidence="2" id="KW-1185">Reference proteome</keyword>
<dbReference type="Pfam" id="PF02585">
    <property type="entry name" value="PIG-L"/>
    <property type="match status" value="1"/>
</dbReference>
<dbReference type="Proteomes" id="UP000635565">
    <property type="component" value="Unassembled WGS sequence"/>
</dbReference>
<gene>
    <name evidence="1" type="ORF">KSZ_22840</name>
</gene>
<protein>
    <submittedName>
        <fullName evidence="1">GlcNAc-PI de-N-acetylase</fullName>
    </submittedName>
</protein>
<dbReference type="PANTHER" id="PTHR12993:SF28">
    <property type="entry name" value="LMBE FAMILY PROTEIN"/>
    <property type="match status" value="1"/>
</dbReference>
<dbReference type="Gene3D" id="3.40.50.10320">
    <property type="entry name" value="LmbE-like"/>
    <property type="match status" value="1"/>
</dbReference>
<dbReference type="RefSeq" id="WP_201361902.1">
    <property type="nucleotide sequence ID" value="NZ_BNJJ01000005.1"/>
</dbReference>
<sequence length="280" mass="31499">MGDRTAQGAVEMLTEPDYEAMVIGAHPDDNDFGTAATCALWASQGKKIVWVVMTDGTEGSEIPSQSDEELMLLREQEQRAAAEVYGIKAVEFLRNRDGHLVNTEDARHNVVRLIRKYRPRVIFTHDPTSHIMAPDPDEKPDATGYLNHPDHRATGNIVVDSIFPFAGNPRSFRELLAEGLQPYRVHEVYFFGTTQTNTYVDVTESIDKKGQGLMCHASQFNPEDNQRMAERMRERAASVAKEAKEKKGLEMRYAESFRRMKLHIPPAPKEEVAVPAGSEE</sequence>
<dbReference type="PANTHER" id="PTHR12993">
    <property type="entry name" value="N-ACETYLGLUCOSAMINYL-PHOSPHATIDYLINOSITOL DE-N-ACETYLASE-RELATED"/>
    <property type="match status" value="1"/>
</dbReference>
<name>A0ABQ3VF51_9CHLR</name>
<dbReference type="EMBL" id="BNJJ01000005">
    <property type="protein sequence ID" value="GHO84278.1"/>
    <property type="molecule type" value="Genomic_DNA"/>
</dbReference>
<proteinExistence type="predicted"/>
<dbReference type="SUPFAM" id="SSF102588">
    <property type="entry name" value="LmbE-like"/>
    <property type="match status" value="1"/>
</dbReference>